<evidence type="ECO:0000259" key="9">
    <source>
        <dbReference type="Pfam" id="PF08652"/>
    </source>
</evidence>
<dbReference type="EMBL" id="MU863626">
    <property type="protein sequence ID" value="KAK4104946.1"/>
    <property type="molecule type" value="Genomic_DNA"/>
</dbReference>
<keyword evidence="7" id="KW-0547">Nucleotide-binding</keyword>
<evidence type="ECO:0000256" key="1">
    <source>
        <dbReference type="ARBA" id="ARBA00001968"/>
    </source>
</evidence>
<evidence type="ECO:0000256" key="4">
    <source>
        <dbReference type="ARBA" id="ARBA00044692"/>
    </source>
</evidence>
<dbReference type="PANTHER" id="PTHR12395:SF9">
    <property type="entry name" value="DECAPPING AND EXORIBONUCLEASE PROTEIN"/>
    <property type="match status" value="1"/>
</dbReference>
<evidence type="ECO:0000256" key="2">
    <source>
        <dbReference type="ARBA" id="ARBA00006562"/>
    </source>
</evidence>
<evidence type="ECO:0000256" key="6">
    <source>
        <dbReference type="ARBA" id="ARBA00048124"/>
    </source>
</evidence>
<comment type="catalytic activity">
    <reaction evidence="4">
        <text>a 5'-end triphospho-ribonucleoside in mRNA + H2O = a 5'-end phospho-ribonucleoside in mRNA + diphosphate + H(+)</text>
        <dbReference type="Rhea" id="RHEA:78683"/>
        <dbReference type="Rhea" id="RHEA-COMP:15692"/>
        <dbReference type="Rhea" id="RHEA-COMP:17164"/>
        <dbReference type="ChEBI" id="CHEBI:15377"/>
        <dbReference type="ChEBI" id="CHEBI:15378"/>
        <dbReference type="ChEBI" id="CHEBI:33019"/>
        <dbReference type="ChEBI" id="CHEBI:138282"/>
        <dbReference type="ChEBI" id="CHEBI:167618"/>
    </reaction>
    <physiologicalReaction direction="left-to-right" evidence="4">
        <dbReference type="Rhea" id="RHEA:78684"/>
    </physiologicalReaction>
</comment>
<dbReference type="GO" id="GO:0003723">
    <property type="term" value="F:RNA binding"/>
    <property type="evidence" value="ECO:0007669"/>
    <property type="project" value="UniProtKB-KW"/>
</dbReference>
<feature type="domain" description="RAI1-like" evidence="9">
    <location>
        <begin position="149"/>
        <end position="486"/>
    </location>
</feature>
<evidence type="ECO:0000256" key="5">
    <source>
        <dbReference type="ARBA" id="ARBA00046211"/>
    </source>
</evidence>
<organism evidence="10 11">
    <name type="scientific">Parathielavia hyrcaniae</name>
    <dbReference type="NCBI Taxonomy" id="113614"/>
    <lineage>
        <taxon>Eukaryota</taxon>
        <taxon>Fungi</taxon>
        <taxon>Dikarya</taxon>
        <taxon>Ascomycota</taxon>
        <taxon>Pezizomycotina</taxon>
        <taxon>Sordariomycetes</taxon>
        <taxon>Sordariomycetidae</taxon>
        <taxon>Sordariales</taxon>
        <taxon>Chaetomiaceae</taxon>
        <taxon>Parathielavia</taxon>
    </lineage>
</organism>
<protein>
    <recommendedName>
        <fullName evidence="7">Decapping nuclease</fullName>
        <ecNumber evidence="7">3.6.1.-</ecNumber>
    </recommendedName>
</protein>
<keyword evidence="11" id="KW-1185">Reference proteome</keyword>
<evidence type="ECO:0000256" key="3">
    <source>
        <dbReference type="ARBA" id="ARBA00044676"/>
    </source>
</evidence>
<name>A0AAN6Q8M3_9PEZI</name>
<dbReference type="GO" id="GO:0000956">
    <property type="term" value="P:nuclear-transcribed mRNA catabolic process"/>
    <property type="evidence" value="ECO:0007669"/>
    <property type="project" value="TreeGrafter"/>
</dbReference>
<accession>A0AAN6Q8M3</accession>
<dbReference type="EC" id="3.6.1.-" evidence="7"/>
<dbReference type="AlphaFoldDB" id="A0AAN6Q8M3"/>
<sequence>MRSSSEVKSNSSPDKRSVSLSSKRMSAMSECVNYTIRSGRSLQYQVPSLAIPLPCAFKIAIRDNQDTAPSISLSTPPASFRTDAGKRPAKPAAWTSLRGMRLLTQLARTRSNTRLVISRHFSHCAPAAMALKFPIYPPPEYGGQTQPVKRPKEFACFSYDKDHKFRLDDSSLKWYYPPDLGVNLSSGFDQFIQHDGSIDEHLDSLLKTIASHEQKTGEPIDAHIVTWRGMLTKIMAVPFDDSEFEMNATLYRDSIFIEEHHAFKVVQQQAIPPRPGRRNGPPNELMCYWGYKFETLSTLPRPWGETPRDYIENRDQEVVNNKEQYCSVVRTGFGDTVVCLGGEVDAIWDAKPATPGEPIKWVELKTSSEIRSENEQFRFDRKALKYWIQSFLLGVPKIIVGFRNQDGILTSVQEFQTMSLPYEVQRRGMAKWDGNICIKFATLFLDWLRLNIKDEGVWRIQRRKGAREIEVFRVEVGHGRIITDEFMDWRIRLELGKTKPPDLDPPPAVEASSEPEPTPEAVASSGA</sequence>
<dbReference type="PANTHER" id="PTHR12395">
    <property type="entry name" value="DOM-3 RELATED"/>
    <property type="match status" value="1"/>
</dbReference>
<keyword evidence="7" id="KW-0479">Metal-binding</keyword>
<gene>
    <name evidence="10" type="ORF">N658DRAFT_493059</name>
</gene>
<comment type="subcellular location">
    <subcellularLocation>
        <location evidence="7">Nucleus</location>
    </subcellularLocation>
</comment>
<dbReference type="GO" id="GO:0110155">
    <property type="term" value="P:NAD-cap decapping"/>
    <property type="evidence" value="ECO:0007669"/>
    <property type="project" value="TreeGrafter"/>
</dbReference>
<dbReference type="InterPro" id="IPR013961">
    <property type="entry name" value="RAI1"/>
</dbReference>
<feature type="region of interest" description="Disordered" evidence="8">
    <location>
        <begin position="68"/>
        <end position="87"/>
    </location>
</feature>
<evidence type="ECO:0000313" key="10">
    <source>
        <dbReference type="EMBL" id="KAK4104946.1"/>
    </source>
</evidence>
<keyword evidence="7" id="KW-0694">RNA-binding</keyword>
<comment type="catalytic activity">
    <reaction evidence="3">
        <text>a 5'-end (N(7)-methyl 5'-triphosphoguanosine)-ribonucleoside-ribonucleotide in mRNA + H2O = a (N(7)-methyl 5'-triphosphoguanosine)-nucleoside + a 5'-end phospho-ribonucleoside in mRNA + H(+)</text>
        <dbReference type="Rhea" id="RHEA:66928"/>
        <dbReference type="Rhea" id="RHEA-COMP:15692"/>
        <dbReference type="Rhea" id="RHEA-COMP:17313"/>
        <dbReference type="ChEBI" id="CHEBI:15377"/>
        <dbReference type="ChEBI" id="CHEBI:15378"/>
        <dbReference type="ChEBI" id="CHEBI:138282"/>
        <dbReference type="ChEBI" id="CHEBI:172876"/>
        <dbReference type="ChEBI" id="CHEBI:172877"/>
    </reaction>
    <physiologicalReaction direction="left-to-right" evidence="3">
        <dbReference type="Rhea" id="RHEA:66929"/>
    </physiologicalReaction>
</comment>
<comment type="similarity">
    <text evidence="2 7">Belongs to the DXO/Dom3Z family.</text>
</comment>
<keyword evidence="7" id="KW-0539">Nucleus</keyword>
<dbReference type="InterPro" id="IPR039039">
    <property type="entry name" value="RAI1-like_fam"/>
</dbReference>
<comment type="function">
    <text evidence="5">Decapping enzyme for NAD-capped RNAs: specifically hydrolyzes the nicotinamide adenine dinucleotide (NAD) cap from a subset of RNAs by removing the entire NAD moiety from the 5'-end of an NAD-capped RNA. The NAD-cap is present at the 5'-end of some RNAs and snoRNAs. In contrast to the canonical 5'-end N7 methylguanosine (m7G) cap, the NAD cap promotes mRNA decay. Also acts as a non-canonical decapping enzyme that removes the entire cap structure of m7G capped or incompletely capped RNAs. Has decapping activity toward incomplete 5'-end m7G cap mRNAs such as unmethylated 5'-end-capped RNA (cap0), while it has no activity toward 2'-O-ribose methylated m7G cap (cap1). Also possesses RNA 5'-pyrophosphohydrolase activity by hydrolyzing the 5'-end triphosphate to release pyrophosphates. Stimulates exoribonuclease activity of Rat1, allowing it to degrade RNAs with stable secondary structure more effectively.</text>
</comment>
<keyword evidence="7" id="KW-0378">Hydrolase</keyword>
<comment type="caution">
    <text evidence="10">The sequence shown here is derived from an EMBL/GenBank/DDBJ whole genome shotgun (WGS) entry which is preliminary data.</text>
</comment>
<dbReference type="Proteomes" id="UP001305647">
    <property type="component" value="Unassembled WGS sequence"/>
</dbReference>
<dbReference type="GO" id="GO:0004518">
    <property type="term" value="F:nuclease activity"/>
    <property type="evidence" value="ECO:0007669"/>
    <property type="project" value="UniProtKB-KW"/>
</dbReference>
<evidence type="ECO:0000256" key="8">
    <source>
        <dbReference type="SAM" id="MobiDB-lite"/>
    </source>
</evidence>
<reference evidence="10" key="2">
    <citation type="submission" date="2023-05" db="EMBL/GenBank/DDBJ databases">
        <authorList>
            <consortium name="Lawrence Berkeley National Laboratory"/>
            <person name="Steindorff A."/>
            <person name="Hensen N."/>
            <person name="Bonometti L."/>
            <person name="Westerberg I."/>
            <person name="Brannstrom I.O."/>
            <person name="Guillou S."/>
            <person name="Cros-Aarteil S."/>
            <person name="Calhoun S."/>
            <person name="Haridas S."/>
            <person name="Kuo A."/>
            <person name="Mondo S."/>
            <person name="Pangilinan J."/>
            <person name="Riley R."/>
            <person name="Labutti K."/>
            <person name="Andreopoulos B."/>
            <person name="Lipzen A."/>
            <person name="Chen C."/>
            <person name="Yanf M."/>
            <person name="Daum C."/>
            <person name="Ng V."/>
            <person name="Clum A."/>
            <person name="Ohm R."/>
            <person name="Martin F."/>
            <person name="Silar P."/>
            <person name="Natvig D."/>
            <person name="Lalanne C."/>
            <person name="Gautier V."/>
            <person name="Ament-Velasquez S.L."/>
            <person name="Kruys A."/>
            <person name="Hutchinson M.I."/>
            <person name="Powell A.J."/>
            <person name="Barry K."/>
            <person name="Miller A.N."/>
            <person name="Grigoriev I.V."/>
            <person name="Debuchy R."/>
            <person name="Gladieux P."/>
            <person name="Thoren M.H."/>
            <person name="Johannesson H."/>
        </authorList>
    </citation>
    <scope>NUCLEOTIDE SEQUENCE</scope>
    <source>
        <strain evidence="10">CBS 757.83</strain>
    </source>
</reference>
<dbReference type="GO" id="GO:0005634">
    <property type="term" value="C:nucleus"/>
    <property type="evidence" value="ECO:0007669"/>
    <property type="project" value="UniProtKB-SubCell"/>
</dbReference>
<proteinExistence type="inferred from homology"/>
<dbReference type="GO" id="GO:0005829">
    <property type="term" value="C:cytosol"/>
    <property type="evidence" value="ECO:0007669"/>
    <property type="project" value="TreeGrafter"/>
</dbReference>
<feature type="region of interest" description="Disordered" evidence="8">
    <location>
        <begin position="497"/>
        <end position="527"/>
    </location>
</feature>
<feature type="region of interest" description="Disordered" evidence="8">
    <location>
        <begin position="1"/>
        <end position="22"/>
    </location>
</feature>
<dbReference type="GO" id="GO:0034353">
    <property type="term" value="F:mRNA 5'-diphosphatase activity"/>
    <property type="evidence" value="ECO:0007669"/>
    <property type="project" value="TreeGrafter"/>
</dbReference>
<evidence type="ECO:0000256" key="7">
    <source>
        <dbReference type="RuleBase" id="RU367113"/>
    </source>
</evidence>
<dbReference type="GO" id="GO:0000166">
    <property type="term" value="F:nucleotide binding"/>
    <property type="evidence" value="ECO:0007669"/>
    <property type="project" value="UniProtKB-KW"/>
</dbReference>
<comment type="cofactor">
    <cofactor evidence="1 7">
        <name>a divalent metal cation</name>
        <dbReference type="ChEBI" id="CHEBI:60240"/>
    </cofactor>
</comment>
<feature type="compositionally biased region" description="Low complexity" evidence="8">
    <location>
        <begin position="509"/>
        <end position="527"/>
    </location>
</feature>
<dbReference type="GO" id="GO:0046872">
    <property type="term" value="F:metal ion binding"/>
    <property type="evidence" value="ECO:0007669"/>
    <property type="project" value="UniProtKB-KW"/>
</dbReference>
<evidence type="ECO:0000313" key="11">
    <source>
        <dbReference type="Proteomes" id="UP001305647"/>
    </source>
</evidence>
<dbReference type="Pfam" id="PF08652">
    <property type="entry name" value="RAI1"/>
    <property type="match status" value="1"/>
</dbReference>
<keyword evidence="7" id="KW-0540">Nuclease</keyword>
<feature type="compositionally biased region" description="Polar residues" evidence="8">
    <location>
        <begin position="68"/>
        <end position="77"/>
    </location>
</feature>
<reference evidence="10" key="1">
    <citation type="journal article" date="2023" name="Mol. Phylogenet. Evol.">
        <title>Genome-scale phylogeny and comparative genomics of the fungal order Sordariales.</title>
        <authorList>
            <person name="Hensen N."/>
            <person name="Bonometti L."/>
            <person name="Westerberg I."/>
            <person name="Brannstrom I.O."/>
            <person name="Guillou S."/>
            <person name="Cros-Aarteil S."/>
            <person name="Calhoun S."/>
            <person name="Haridas S."/>
            <person name="Kuo A."/>
            <person name="Mondo S."/>
            <person name="Pangilinan J."/>
            <person name="Riley R."/>
            <person name="LaButti K."/>
            <person name="Andreopoulos B."/>
            <person name="Lipzen A."/>
            <person name="Chen C."/>
            <person name="Yan M."/>
            <person name="Daum C."/>
            <person name="Ng V."/>
            <person name="Clum A."/>
            <person name="Steindorff A."/>
            <person name="Ohm R.A."/>
            <person name="Martin F."/>
            <person name="Silar P."/>
            <person name="Natvig D.O."/>
            <person name="Lalanne C."/>
            <person name="Gautier V."/>
            <person name="Ament-Velasquez S.L."/>
            <person name="Kruys A."/>
            <person name="Hutchinson M.I."/>
            <person name="Powell A.J."/>
            <person name="Barry K."/>
            <person name="Miller A.N."/>
            <person name="Grigoriev I.V."/>
            <person name="Debuchy R."/>
            <person name="Gladieux P."/>
            <person name="Hiltunen Thoren M."/>
            <person name="Johannesson H."/>
        </authorList>
    </citation>
    <scope>NUCLEOTIDE SEQUENCE</scope>
    <source>
        <strain evidence="10">CBS 757.83</strain>
    </source>
</reference>
<comment type="catalytic activity">
    <reaction evidence="6">
        <text>a 5'-end NAD(+)-phospho-ribonucleoside in mRNA + H2O = a 5'-end phospho-ribonucleoside in mRNA + NAD(+) + H(+)</text>
        <dbReference type="Rhea" id="RHEA:60880"/>
        <dbReference type="Rhea" id="RHEA-COMP:15692"/>
        <dbReference type="Rhea" id="RHEA-COMP:15698"/>
        <dbReference type="ChEBI" id="CHEBI:15377"/>
        <dbReference type="ChEBI" id="CHEBI:15378"/>
        <dbReference type="ChEBI" id="CHEBI:57540"/>
        <dbReference type="ChEBI" id="CHEBI:138282"/>
        <dbReference type="ChEBI" id="CHEBI:144029"/>
    </reaction>
    <physiologicalReaction direction="left-to-right" evidence="6">
        <dbReference type="Rhea" id="RHEA:60881"/>
    </physiologicalReaction>
</comment>